<dbReference type="Proteomes" id="UP000824250">
    <property type="component" value="Unassembled WGS sequence"/>
</dbReference>
<evidence type="ECO:0000313" key="3">
    <source>
        <dbReference type="Proteomes" id="UP000824250"/>
    </source>
</evidence>
<accession>A0A9D1A3L9</accession>
<name>A0A9D1A3L9_9FIRM</name>
<evidence type="ECO:0000313" key="2">
    <source>
        <dbReference type="EMBL" id="HIR05077.1"/>
    </source>
</evidence>
<dbReference type="InterPro" id="IPR002109">
    <property type="entry name" value="Glutaredoxin"/>
</dbReference>
<feature type="domain" description="Glutaredoxin" evidence="1">
    <location>
        <begin position="4"/>
        <end position="42"/>
    </location>
</feature>
<sequence length="97" mass="11165">MKLLIFGMEPCIHCRQAKAFLDAENIPYMFFDITESTANMKKFLKLRDTSELFEDVKKEGRIGVPCFKLSDGTMTLNLNEALEKMGVEARYTEETQC</sequence>
<dbReference type="AlphaFoldDB" id="A0A9D1A3L9"/>
<proteinExistence type="predicted"/>
<dbReference type="InterPro" id="IPR036249">
    <property type="entry name" value="Thioredoxin-like_sf"/>
</dbReference>
<evidence type="ECO:0000259" key="1">
    <source>
        <dbReference type="Pfam" id="PF00462"/>
    </source>
</evidence>
<reference evidence="2" key="1">
    <citation type="submission" date="2020-10" db="EMBL/GenBank/DDBJ databases">
        <authorList>
            <person name="Gilroy R."/>
        </authorList>
    </citation>
    <scope>NUCLEOTIDE SEQUENCE</scope>
    <source>
        <strain evidence="2">CHK180-2868</strain>
    </source>
</reference>
<reference evidence="2" key="2">
    <citation type="journal article" date="2021" name="PeerJ">
        <title>Extensive microbial diversity within the chicken gut microbiome revealed by metagenomics and culture.</title>
        <authorList>
            <person name="Gilroy R."/>
            <person name="Ravi A."/>
            <person name="Getino M."/>
            <person name="Pursley I."/>
            <person name="Horton D.L."/>
            <person name="Alikhan N.F."/>
            <person name="Baker D."/>
            <person name="Gharbi K."/>
            <person name="Hall N."/>
            <person name="Watson M."/>
            <person name="Adriaenssens E.M."/>
            <person name="Foster-Nyarko E."/>
            <person name="Jarju S."/>
            <person name="Secka A."/>
            <person name="Antonio M."/>
            <person name="Oren A."/>
            <person name="Chaudhuri R.R."/>
            <person name="La Ragione R."/>
            <person name="Hildebrand F."/>
            <person name="Pallen M.J."/>
        </authorList>
    </citation>
    <scope>NUCLEOTIDE SEQUENCE</scope>
    <source>
        <strain evidence="2">CHK180-2868</strain>
    </source>
</reference>
<protein>
    <recommendedName>
        <fullName evidence="1">Glutaredoxin domain-containing protein</fullName>
    </recommendedName>
</protein>
<dbReference type="SUPFAM" id="SSF52833">
    <property type="entry name" value="Thioredoxin-like"/>
    <property type="match status" value="1"/>
</dbReference>
<comment type="caution">
    <text evidence="2">The sequence shown here is derived from an EMBL/GenBank/DDBJ whole genome shotgun (WGS) entry which is preliminary data.</text>
</comment>
<organism evidence="2 3">
    <name type="scientific">Candidatus Copromonas faecavium</name>
    <name type="common">nom. illeg.</name>
    <dbReference type="NCBI Taxonomy" id="2840740"/>
    <lineage>
        <taxon>Bacteria</taxon>
        <taxon>Bacillati</taxon>
        <taxon>Bacillota</taxon>
        <taxon>Clostridia</taxon>
        <taxon>Lachnospirales</taxon>
        <taxon>Lachnospiraceae</taxon>
        <taxon>Candidatus Copromonas (nom. illeg.)</taxon>
    </lineage>
</organism>
<dbReference type="Pfam" id="PF00462">
    <property type="entry name" value="Glutaredoxin"/>
    <property type="match status" value="1"/>
</dbReference>
<gene>
    <name evidence="2" type="ORF">IAB28_03815</name>
</gene>
<dbReference type="EMBL" id="DVGC01000022">
    <property type="protein sequence ID" value="HIR05077.1"/>
    <property type="molecule type" value="Genomic_DNA"/>
</dbReference>
<dbReference type="Gene3D" id="3.40.30.10">
    <property type="entry name" value="Glutaredoxin"/>
    <property type="match status" value="1"/>
</dbReference>